<feature type="compositionally biased region" description="Basic and acidic residues" evidence="1">
    <location>
        <begin position="9"/>
        <end position="21"/>
    </location>
</feature>
<evidence type="ECO:0000313" key="2">
    <source>
        <dbReference type="EMBL" id="MEV4681568.1"/>
    </source>
</evidence>
<evidence type="ECO:0000256" key="1">
    <source>
        <dbReference type="SAM" id="MobiDB-lite"/>
    </source>
</evidence>
<accession>A0ABV3HTB5</accession>
<evidence type="ECO:0000313" key="3">
    <source>
        <dbReference type="Proteomes" id="UP001552521"/>
    </source>
</evidence>
<feature type="region of interest" description="Disordered" evidence="1">
    <location>
        <begin position="200"/>
        <end position="237"/>
    </location>
</feature>
<comment type="caution">
    <text evidence="2">The sequence shown here is derived from an EMBL/GenBank/DDBJ whole genome shotgun (WGS) entry which is preliminary data.</text>
</comment>
<protein>
    <submittedName>
        <fullName evidence="2">Uncharacterized protein</fullName>
    </submittedName>
</protein>
<proteinExistence type="predicted"/>
<dbReference type="Proteomes" id="UP001552521">
    <property type="component" value="Unassembled WGS sequence"/>
</dbReference>
<feature type="region of interest" description="Disordered" evidence="1">
    <location>
        <begin position="1"/>
        <end position="21"/>
    </location>
</feature>
<dbReference type="EMBL" id="JBFAQK010000013">
    <property type="protein sequence ID" value="MEV4681568.1"/>
    <property type="molecule type" value="Genomic_DNA"/>
</dbReference>
<feature type="compositionally biased region" description="Low complexity" evidence="1">
    <location>
        <begin position="81"/>
        <end position="97"/>
    </location>
</feature>
<sequence>MDEVRRRLREAAASHRPDRERMLARVERGMAEGRQPAGAVPAYRPGRASRLTIAGATAAVVAVLALGGHTVATMGHDDDGAAAAGAASPPASPAPGGTERPSPARTEDGHLWSDGSVDPHSNSYWAQSNVTVKNRKALTSLTVELRITDTGGVASTGGWRTRPAGDFDFSVRKESGALVYRWTLRPGRTVPPGQHVFAGQYDHAEGGRDAGGDTYTVRSQASGEPAAVQGDFARTPS</sequence>
<reference evidence="2 3" key="1">
    <citation type="submission" date="2024-06" db="EMBL/GenBank/DDBJ databases">
        <title>The Natural Products Discovery Center: Release of the First 8490 Sequenced Strains for Exploring Actinobacteria Biosynthetic Diversity.</title>
        <authorList>
            <person name="Kalkreuter E."/>
            <person name="Kautsar S.A."/>
            <person name="Yang D."/>
            <person name="Bader C.D."/>
            <person name="Teijaro C.N."/>
            <person name="Fluegel L."/>
            <person name="Davis C.M."/>
            <person name="Simpson J.R."/>
            <person name="Lauterbach L."/>
            <person name="Steele A.D."/>
            <person name="Gui C."/>
            <person name="Meng S."/>
            <person name="Li G."/>
            <person name="Viehrig K."/>
            <person name="Ye F."/>
            <person name="Su P."/>
            <person name="Kiefer A.F."/>
            <person name="Nichols A."/>
            <person name="Cepeda A.J."/>
            <person name="Yan W."/>
            <person name="Fan B."/>
            <person name="Jiang Y."/>
            <person name="Adhikari A."/>
            <person name="Zheng C.-J."/>
            <person name="Schuster L."/>
            <person name="Cowan T.M."/>
            <person name="Smanski M.J."/>
            <person name="Chevrette M.G."/>
            <person name="De Carvalho L.P.S."/>
            <person name="Shen B."/>
        </authorList>
    </citation>
    <scope>NUCLEOTIDE SEQUENCE [LARGE SCALE GENOMIC DNA]</scope>
    <source>
        <strain evidence="2 3">NPDC049344</strain>
    </source>
</reference>
<keyword evidence="3" id="KW-1185">Reference proteome</keyword>
<feature type="region of interest" description="Disordered" evidence="1">
    <location>
        <begin position="77"/>
        <end position="120"/>
    </location>
</feature>
<organism evidence="2 3">
    <name type="scientific">Streptomyces kurssanovii</name>
    <dbReference type="NCBI Taxonomy" id="67312"/>
    <lineage>
        <taxon>Bacteria</taxon>
        <taxon>Bacillati</taxon>
        <taxon>Actinomycetota</taxon>
        <taxon>Actinomycetes</taxon>
        <taxon>Kitasatosporales</taxon>
        <taxon>Streptomycetaceae</taxon>
        <taxon>Streptomyces</taxon>
    </lineage>
</organism>
<dbReference type="RefSeq" id="WP_364592120.1">
    <property type="nucleotide sequence ID" value="NZ_JBFAQK010000013.1"/>
</dbReference>
<name>A0ABV3HTB5_9ACTN</name>
<feature type="compositionally biased region" description="Basic and acidic residues" evidence="1">
    <location>
        <begin position="202"/>
        <end position="211"/>
    </location>
</feature>
<gene>
    <name evidence="2" type="ORF">AB0K36_12415</name>
</gene>